<proteinExistence type="inferred from homology"/>
<dbReference type="Proteomes" id="UP000291130">
    <property type="component" value="Chromosome"/>
</dbReference>
<dbReference type="SUPFAM" id="SSF51735">
    <property type="entry name" value="NAD(P)-binding Rossmann-fold domains"/>
    <property type="match status" value="1"/>
</dbReference>
<feature type="domain" description="NAD-dependent epimerase/dehydratase" evidence="3">
    <location>
        <begin position="35"/>
        <end position="203"/>
    </location>
</feature>
<evidence type="ECO:0000259" key="3">
    <source>
        <dbReference type="Pfam" id="PF01370"/>
    </source>
</evidence>
<keyword evidence="5" id="KW-1185">Reference proteome</keyword>
<gene>
    <name evidence="4" type="ORF">EXN22_02355</name>
</gene>
<dbReference type="AlphaFoldDB" id="A0A411MCS4"/>
<evidence type="ECO:0000256" key="2">
    <source>
        <dbReference type="ARBA" id="ARBA00007637"/>
    </source>
</evidence>
<dbReference type="Pfam" id="PF01370">
    <property type="entry name" value="Epimerase"/>
    <property type="match status" value="1"/>
</dbReference>
<evidence type="ECO:0000256" key="1">
    <source>
        <dbReference type="ARBA" id="ARBA00005125"/>
    </source>
</evidence>
<dbReference type="Gene3D" id="3.40.50.720">
    <property type="entry name" value="NAD(P)-binding Rossmann-like Domain"/>
    <property type="match status" value="1"/>
</dbReference>
<sequence>MKILLVGGQSSLAQALQPVLATFAEVLTAGRSGCALELDLSGSADQISLPPGIDVVINTAASFVDGDINALLTAEHINALGALKLCDAAQRAGVQHFVQISSINAELDSRSDFYGIYGLSKRHGDELVQMYCARAELACTVLRPSQLYGEPDSFRRHQAFIYGTLDKALSNHDIVIYGNHDARRNYLHIDDLCKIISAVIKDRVEGLYTCTHPQDASLFGVASALVQAAGSSSSVSFDTSKSAISDNVFAYDDTLYRTLGLYPSISLEQGLGRLVDSRLQAR</sequence>
<dbReference type="EMBL" id="CP035952">
    <property type="protein sequence ID" value="QBF24580.1"/>
    <property type="molecule type" value="Genomic_DNA"/>
</dbReference>
<evidence type="ECO:0000313" key="5">
    <source>
        <dbReference type="Proteomes" id="UP000291130"/>
    </source>
</evidence>
<name>A0A411MCS4_9PSED</name>
<dbReference type="InterPro" id="IPR036291">
    <property type="entry name" value="NAD(P)-bd_dom_sf"/>
</dbReference>
<dbReference type="RefSeq" id="WP_130262278.1">
    <property type="nucleotide sequence ID" value="NZ_CP035952.1"/>
</dbReference>
<dbReference type="InterPro" id="IPR001509">
    <property type="entry name" value="Epimerase_deHydtase"/>
</dbReference>
<evidence type="ECO:0000313" key="4">
    <source>
        <dbReference type="EMBL" id="QBF24580.1"/>
    </source>
</evidence>
<organism evidence="4 5">
    <name type="scientific">Pseudomonas tructae</name>
    <dbReference type="NCBI Taxonomy" id="2518644"/>
    <lineage>
        <taxon>Bacteria</taxon>
        <taxon>Pseudomonadati</taxon>
        <taxon>Pseudomonadota</taxon>
        <taxon>Gammaproteobacteria</taxon>
        <taxon>Pseudomonadales</taxon>
        <taxon>Pseudomonadaceae</taxon>
        <taxon>Pseudomonas</taxon>
    </lineage>
</organism>
<protein>
    <submittedName>
        <fullName evidence="4">NAD(P)-dependent oxidoreductase</fullName>
    </submittedName>
</protein>
<comment type="similarity">
    <text evidence="2">Belongs to the NAD(P)-dependent epimerase/dehydratase family.</text>
</comment>
<reference evidence="4 5" key="1">
    <citation type="submission" date="2019-02" db="EMBL/GenBank/DDBJ databases">
        <title>Complete genome sequence of Pseudomonas sp. SNU WT1 isolated from rainbow trout.</title>
        <authorList>
            <person name="Oh W.T."/>
            <person name="Park S.C."/>
        </authorList>
    </citation>
    <scope>NUCLEOTIDE SEQUENCE [LARGE SCALE GENOMIC DNA]</scope>
    <source>
        <strain evidence="4 5">SNU WT1</strain>
    </source>
</reference>
<comment type="pathway">
    <text evidence="1">Bacterial outer membrane biogenesis; LPS O-antigen biosynthesis.</text>
</comment>
<dbReference type="CDD" id="cd08946">
    <property type="entry name" value="SDR_e"/>
    <property type="match status" value="1"/>
</dbReference>
<dbReference type="KEGG" id="ptk:EXN22_02355"/>
<dbReference type="OrthoDB" id="5295702at2"/>
<accession>A0A411MCS4</accession>
<dbReference type="PANTHER" id="PTHR43000">
    <property type="entry name" value="DTDP-D-GLUCOSE 4,6-DEHYDRATASE-RELATED"/>
    <property type="match status" value="1"/>
</dbReference>